<keyword evidence="2" id="KW-1185">Reference proteome</keyword>
<name>A0A1B0AD67_GLOPL</name>
<dbReference type="AlphaFoldDB" id="A0A1B0AD67"/>
<evidence type="ECO:0000313" key="1">
    <source>
        <dbReference type="EnsemblMetazoa" id="GPAI041830-PA"/>
    </source>
</evidence>
<sequence>MPFRKPRRLMQLVADRSHMTAFKSSPIISTKLMRSSSRSWAPPRFCTKLWMLSSMLNGVKMLRTQKMSTVAKGVARPLSSYPHPYSRSSAARLQTFSEDLKISYETNVCIMTEVMLFTYRIDLKSHIPCIKGDSLNVLKLNN</sequence>
<organism evidence="1 2">
    <name type="scientific">Glossina pallidipes</name>
    <name type="common">Tsetse fly</name>
    <dbReference type="NCBI Taxonomy" id="7398"/>
    <lineage>
        <taxon>Eukaryota</taxon>
        <taxon>Metazoa</taxon>
        <taxon>Ecdysozoa</taxon>
        <taxon>Arthropoda</taxon>
        <taxon>Hexapoda</taxon>
        <taxon>Insecta</taxon>
        <taxon>Pterygota</taxon>
        <taxon>Neoptera</taxon>
        <taxon>Endopterygota</taxon>
        <taxon>Diptera</taxon>
        <taxon>Brachycera</taxon>
        <taxon>Muscomorpha</taxon>
        <taxon>Hippoboscoidea</taxon>
        <taxon>Glossinidae</taxon>
        <taxon>Glossina</taxon>
    </lineage>
</organism>
<reference evidence="2" key="1">
    <citation type="submission" date="2014-03" db="EMBL/GenBank/DDBJ databases">
        <authorList>
            <person name="Aksoy S."/>
            <person name="Warren W."/>
            <person name="Wilson R.K."/>
        </authorList>
    </citation>
    <scope>NUCLEOTIDE SEQUENCE [LARGE SCALE GENOMIC DNA]</scope>
    <source>
        <strain evidence="2">IAEA</strain>
    </source>
</reference>
<reference evidence="1" key="2">
    <citation type="submission" date="2020-05" db="UniProtKB">
        <authorList>
            <consortium name="EnsemblMetazoa"/>
        </authorList>
    </citation>
    <scope>IDENTIFICATION</scope>
    <source>
        <strain evidence="1">IAEA</strain>
    </source>
</reference>
<protein>
    <submittedName>
        <fullName evidence="1">Uncharacterized protein</fullName>
    </submittedName>
</protein>
<accession>A0A1B0AD67</accession>
<dbReference type="VEuPathDB" id="VectorBase:GPAI041830"/>
<proteinExistence type="predicted"/>
<dbReference type="Proteomes" id="UP000092445">
    <property type="component" value="Unassembled WGS sequence"/>
</dbReference>
<dbReference type="EnsemblMetazoa" id="GPAI041830-RA">
    <property type="protein sequence ID" value="GPAI041830-PA"/>
    <property type="gene ID" value="GPAI041830"/>
</dbReference>
<evidence type="ECO:0000313" key="2">
    <source>
        <dbReference type="Proteomes" id="UP000092445"/>
    </source>
</evidence>